<accession>A0A194QKN0</accession>
<dbReference type="EMBL" id="KQ461198">
    <property type="protein sequence ID" value="KPJ05954.1"/>
    <property type="molecule type" value="Genomic_DNA"/>
</dbReference>
<evidence type="ECO:0000313" key="2">
    <source>
        <dbReference type="EMBL" id="KPJ05954.1"/>
    </source>
</evidence>
<gene>
    <name evidence="2" type="ORF">RR48_14396</name>
</gene>
<dbReference type="Proteomes" id="UP000053240">
    <property type="component" value="Unassembled WGS sequence"/>
</dbReference>
<dbReference type="AlphaFoldDB" id="A0A194QKN0"/>
<feature type="region of interest" description="Disordered" evidence="1">
    <location>
        <begin position="45"/>
        <end position="70"/>
    </location>
</feature>
<keyword evidence="3" id="KW-1185">Reference proteome</keyword>
<reference evidence="2 3" key="1">
    <citation type="journal article" date="2015" name="Nat. Commun.">
        <title>Outbred genome sequencing and CRISPR/Cas9 gene editing in butterflies.</title>
        <authorList>
            <person name="Li X."/>
            <person name="Fan D."/>
            <person name="Zhang W."/>
            <person name="Liu G."/>
            <person name="Zhang L."/>
            <person name="Zhao L."/>
            <person name="Fang X."/>
            <person name="Chen L."/>
            <person name="Dong Y."/>
            <person name="Chen Y."/>
            <person name="Ding Y."/>
            <person name="Zhao R."/>
            <person name="Feng M."/>
            <person name="Zhu Y."/>
            <person name="Feng Y."/>
            <person name="Jiang X."/>
            <person name="Zhu D."/>
            <person name="Xiang H."/>
            <person name="Feng X."/>
            <person name="Li S."/>
            <person name="Wang J."/>
            <person name="Zhang G."/>
            <person name="Kronforst M.R."/>
            <person name="Wang W."/>
        </authorList>
    </citation>
    <scope>NUCLEOTIDE SEQUENCE [LARGE SCALE GENOMIC DNA]</scope>
    <source>
        <strain evidence="2">Ya'a_city_454_Pm</strain>
        <tissue evidence="2">Whole body</tissue>
    </source>
</reference>
<protein>
    <submittedName>
        <fullName evidence="2">Uncharacterized protein</fullName>
    </submittedName>
</protein>
<name>A0A194QKN0_PAPMA</name>
<organism evidence="2 3">
    <name type="scientific">Papilio machaon</name>
    <name type="common">Old World swallowtail butterfly</name>
    <dbReference type="NCBI Taxonomy" id="76193"/>
    <lineage>
        <taxon>Eukaryota</taxon>
        <taxon>Metazoa</taxon>
        <taxon>Ecdysozoa</taxon>
        <taxon>Arthropoda</taxon>
        <taxon>Hexapoda</taxon>
        <taxon>Insecta</taxon>
        <taxon>Pterygota</taxon>
        <taxon>Neoptera</taxon>
        <taxon>Endopterygota</taxon>
        <taxon>Lepidoptera</taxon>
        <taxon>Glossata</taxon>
        <taxon>Ditrysia</taxon>
        <taxon>Papilionoidea</taxon>
        <taxon>Papilionidae</taxon>
        <taxon>Papilioninae</taxon>
        <taxon>Papilio</taxon>
    </lineage>
</organism>
<evidence type="ECO:0000313" key="3">
    <source>
        <dbReference type="Proteomes" id="UP000053240"/>
    </source>
</evidence>
<sequence>MEAQTTINLELKERPYAEDDASACDSDAAAEAAAAFARACAPDTQRLLGPHSPLASHSPHTQRRMHDHDE</sequence>
<proteinExistence type="predicted"/>
<evidence type="ECO:0000256" key="1">
    <source>
        <dbReference type="SAM" id="MobiDB-lite"/>
    </source>
</evidence>
<dbReference type="InParanoid" id="A0A194QKN0"/>